<reference evidence="1" key="2">
    <citation type="submission" date="2017-07" db="EMBL/GenBank/DDBJ databases">
        <title>WGS assembly of Populus trichocarpa.</title>
        <authorList>
            <person name="Tuskan G."/>
            <person name="Difazio S."/>
            <person name="Jansson S."/>
            <person name="Bohlmann J."/>
            <person name="Grigoriev I."/>
            <person name="Hellsten U."/>
            <person name="Putnam N."/>
            <person name="Ralph S."/>
            <person name="Rombauts S."/>
            <person name="Salamov A."/>
            <person name="Schein J."/>
            <person name="Sterck L."/>
            <person name="Aerts A."/>
            <person name="Bhalerao R."/>
            <person name="Bhalerao R."/>
            <person name="Blaudez D."/>
            <person name="Boerjan W."/>
            <person name="Brun A."/>
            <person name="Brunner A."/>
            <person name="Busov V."/>
            <person name="Campbell M."/>
            <person name="Carlson J."/>
            <person name="Chalot M."/>
            <person name="Chapman J."/>
            <person name="Chen G."/>
            <person name="Cooper D."/>
            <person name="Coutinho P."/>
            <person name="Couturier J."/>
            <person name="Covert S."/>
            <person name="Cronk Q."/>
            <person name="Cunningham R."/>
            <person name="Davis J."/>
            <person name="Degroeve S."/>
            <person name="Dejardin A."/>
            <person name="Depamphilis C."/>
            <person name="Detter J."/>
            <person name="Dirks B."/>
            <person name="Dubchak I."/>
            <person name="Duplessis S."/>
            <person name="Ehlting J."/>
            <person name="Ellis B."/>
            <person name="Gendler K."/>
            <person name="Goodstein D."/>
            <person name="Gribskov M."/>
            <person name="Grimwood J."/>
            <person name="Groover A."/>
            <person name="Gunter L."/>
            <person name="Hamberger B."/>
            <person name="Heinze B."/>
            <person name="Helariutta Y."/>
            <person name="Henrissat B."/>
            <person name="Holligan D."/>
            <person name="Holt R."/>
            <person name="Huang W."/>
            <person name="Islam-Faridi N."/>
            <person name="Jones S."/>
            <person name="Jones-Rhoades M."/>
            <person name="Jorgensen R."/>
            <person name="Joshi C."/>
            <person name="Kangasjarvi J."/>
            <person name="Karlsson J."/>
            <person name="Kelleher C."/>
            <person name="Kirkpatrick R."/>
            <person name="Kirst M."/>
            <person name="Kohler A."/>
            <person name="Kalluri U."/>
            <person name="Larimer F."/>
            <person name="Leebens-Mack J."/>
            <person name="Leple J."/>
            <person name="Locascio P."/>
            <person name="Lou Y."/>
            <person name="Lucas S."/>
            <person name="Martin F."/>
            <person name="Montanini B."/>
            <person name="Napoli C."/>
            <person name="Nelson D."/>
            <person name="Nelson C."/>
            <person name="Nieminen K."/>
            <person name="Nilsson O."/>
            <person name="Pereda V."/>
            <person name="Peter G."/>
            <person name="Philippe R."/>
            <person name="Pilate G."/>
            <person name="Poliakov A."/>
            <person name="Razumovskaya J."/>
            <person name="Richardson P."/>
            <person name="Rinaldi C."/>
            <person name="Ritland K."/>
            <person name="Rouze P."/>
            <person name="Ryaboy D."/>
            <person name="Schmutz J."/>
            <person name="Schrader J."/>
            <person name="Segerman B."/>
            <person name="Shin H."/>
            <person name="Siddiqui A."/>
            <person name="Sterky F."/>
            <person name="Terry A."/>
            <person name="Tsai C."/>
            <person name="Uberbacher E."/>
            <person name="Unneberg P."/>
            <person name="Vahala J."/>
            <person name="Wall K."/>
            <person name="Wessler S."/>
            <person name="Yang G."/>
            <person name="Yin T."/>
            <person name="Douglas C."/>
            <person name="Marra M."/>
            <person name="Sandberg G."/>
            <person name="Van De Peer Y."/>
            <person name="Rokhsar D."/>
        </authorList>
    </citation>
    <scope>NUCLEOTIDE SEQUENCE</scope>
    <source>
        <strain evidence="1">Nisqually-1</strain>
    </source>
</reference>
<evidence type="ECO:0000313" key="1">
    <source>
        <dbReference type="EMBL" id="PNS23819.1"/>
    </source>
</evidence>
<protein>
    <submittedName>
        <fullName evidence="1">Uncharacterized protein</fullName>
    </submittedName>
</protein>
<organism evidence="1">
    <name type="scientific">Populus trichocarpa</name>
    <name type="common">Western balsam poplar</name>
    <name type="synonym">Populus balsamifera subsp. trichocarpa</name>
    <dbReference type="NCBI Taxonomy" id="3694"/>
    <lineage>
        <taxon>Eukaryota</taxon>
        <taxon>Viridiplantae</taxon>
        <taxon>Streptophyta</taxon>
        <taxon>Embryophyta</taxon>
        <taxon>Tracheophyta</taxon>
        <taxon>Spermatophyta</taxon>
        <taxon>Magnoliopsida</taxon>
        <taxon>eudicotyledons</taxon>
        <taxon>Gunneridae</taxon>
        <taxon>Pentapetalae</taxon>
        <taxon>rosids</taxon>
        <taxon>fabids</taxon>
        <taxon>Malpighiales</taxon>
        <taxon>Salicaceae</taxon>
        <taxon>Saliceae</taxon>
        <taxon>Populus</taxon>
    </lineage>
</organism>
<dbReference type="EMBL" id="KZ623354">
    <property type="protein sequence ID" value="PNS23819.1"/>
    <property type="molecule type" value="Genomic_DNA"/>
</dbReference>
<reference evidence="1" key="1">
    <citation type="journal article" date="2006" name="Science">
        <title>The genome of black cottonwood, Populus trichocarpa (Torr. &amp; Gray).</title>
        <authorList>
            <person name="Tuskan G.A."/>
            <person name="Difazio S."/>
            <person name="Jansson S."/>
            <person name="Bohlmann J."/>
            <person name="Grigoriev I."/>
            <person name="Hellsten U."/>
            <person name="Putnam N."/>
            <person name="Ralph S."/>
            <person name="Rombauts S."/>
            <person name="Salamov A."/>
            <person name="Schein J."/>
            <person name="Sterck L."/>
            <person name="Aerts A."/>
            <person name="Bhalerao R.R."/>
            <person name="Bhalerao R.P."/>
            <person name="Blaudez D."/>
            <person name="Boerjan W."/>
            <person name="Brun A."/>
            <person name="Brunner A."/>
            <person name="Busov V."/>
            <person name="Campbell M."/>
            <person name="Carlson J."/>
            <person name="Chalot M."/>
            <person name="Chapman J."/>
            <person name="Chen G.L."/>
            <person name="Cooper D."/>
            <person name="Coutinho P.M."/>
            <person name="Couturier J."/>
            <person name="Covert S."/>
            <person name="Cronk Q."/>
            <person name="Cunningham R."/>
            <person name="Davis J."/>
            <person name="Degroeve S."/>
            <person name="Dejardin A."/>
            <person name="Depamphilis C."/>
            <person name="Detter J."/>
            <person name="Dirks B."/>
            <person name="Dubchak I."/>
            <person name="Duplessis S."/>
            <person name="Ehlting J."/>
            <person name="Ellis B."/>
            <person name="Gendler K."/>
            <person name="Goodstein D."/>
            <person name="Gribskov M."/>
            <person name="Grimwood J."/>
            <person name="Groover A."/>
            <person name="Gunter L."/>
            <person name="Hamberger B."/>
            <person name="Heinze B."/>
            <person name="Helariutta Y."/>
            <person name="Henrissat B."/>
            <person name="Holligan D."/>
            <person name="Holt R."/>
            <person name="Huang W."/>
            <person name="Islam-Faridi N."/>
            <person name="Jones S."/>
            <person name="Jones-Rhoades M."/>
            <person name="Jorgensen R."/>
            <person name="Joshi C."/>
            <person name="Kangasjarvi J."/>
            <person name="Karlsson J."/>
            <person name="Kelleher C."/>
            <person name="Kirkpatrick R."/>
            <person name="Kirst M."/>
            <person name="Kohler A."/>
            <person name="Kalluri U."/>
            <person name="Larimer F."/>
            <person name="Leebens-Mack J."/>
            <person name="Leple J.C."/>
            <person name="Locascio P."/>
            <person name="Lou Y."/>
            <person name="Lucas S."/>
            <person name="Martin F."/>
            <person name="Montanini B."/>
            <person name="Napoli C."/>
            <person name="Nelson D.R."/>
            <person name="Nelson C."/>
            <person name="Nieminen K."/>
            <person name="Nilsson O."/>
            <person name="Pereda V."/>
            <person name="Peter G."/>
            <person name="Philippe R."/>
            <person name="Pilate G."/>
            <person name="Poliakov A."/>
            <person name="Razumovskaya J."/>
            <person name="Richardson P."/>
            <person name="Rinaldi C."/>
            <person name="Ritland K."/>
            <person name="Rouze P."/>
            <person name="Ryaboy D."/>
            <person name="Schmutz J."/>
            <person name="Schrader J."/>
            <person name="Segerman B."/>
            <person name="Shin H."/>
            <person name="Siddiqui A."/>
            <person name="Sterky F."/>
            <person name="Terry A."/>
            <person name="Tsai C.J."/>
            <person name="Uberbacher E."/>
            <person name="Unneberg P."/>
            <person name="Vahala J."/>
            <person name="Wall K."/>
            <person name="Wessler S."/>
            <person name="Yang G."/>
            <person name="Yin T."/>
            <person name="Douglas C."/>
            <person name="Marra M."/>
            <person name="Sandberg G."/>
            <person name="Van de Peer Y."/>
            <person name="Rokhsar D."/>
        </authorList>
    </citation>
    <scope>NUCLEOTIDE SEQUENCE [LARGE SCALE GENOMIC DNA]</scope>
    <source>
        <strain evidence="1">Nisqually-1</strain>
    </source>
</reference>
<gene>
    <name evidence="1" type="ORF">POPTR_T035500</name>
</gene>
<name>U5GQZ9_POPTR</name>
<dbReference type="HOGENOM" id="CLU_1828635_0_0_1"/>
<dbReference type="InParanoid" id="U5GQZ9"/>
<proteinExistence type="predicted"/>
<accession>U5GQZ9</accession>
<sequence length="141" mass="16178">MVVGISSSGKALNTEIIGYDSPNYKGYTSSPTRMQVMWMSYSKERLVVALAVCTSGMDIWTIVWDAQRNEIFIEMHHVITDKEYMIWYICITRWIITLDPEQVGFLLGQGRETGFYLRSTNEESEVHTVASQWLNVCHTGL</sequence>
<dbReference type="AlphaFoldDB" id="U5GQZ9"/>